<dbReference type="Proteomes" id="UP000284495">
    <property type="component" value="Unassembled WGS sequence"/>
</dbReference>
<evidence type="ECO:0000313" key="4">
    <source>
        <dbReference type="Proteomes" id="UP000284495"/>
    </source>
</evidence>
<evidence type="ECO:0008006" key="5">
    <source>
        <dbReference type="Google" id="ProtNLM"/>
    </source>
</evidence>
<sequence length="328" mass="38221">MKKKLLITVIMILYLYGCQERKNNGVFYCQVENKIEEYPDSSFFSNITCMNYDNGKLYVLDNKRGDIVELNDDLNKMKYVSRHGEAPYETVMPFTFSLLNDTVYVVDFGTRSMKKFYNGQFMGGFTLSNANENRFCLNDSMLFLSATTDTTSFLKITLRHPSEQVQLGKVVKEKTKTRTIMLNKRHLLYNKDGYIYSISGNYPYIEQYNHNGEYIKTFDISSIPIIKKSMEYAESLPYQDNSFYSYIMDAYLINDIIYLLCSSRTTQGEYRVNTILKLSISDNMKNVCTYILPHDYYSAFCASDSCLYVAQTTRNCVIEKLRIDDDKK</sequence>
<dbReference type="RefSeq" id="WP_087317682.1">
    <property type="nucleotide sequence ID" value="NZ_JAQEAW010000001.1"/>
</dbReference>
<protein>
    <recommendedName>
        <fullName evidence="5">6-bladed beta-propeller</fullName>
    </recommendedName>
</protein>
<organism evidence="1 3">
    <name type="scientific">Bacteroides xylanisolvens</name>
    <dbReference type="NCBI Taxonomy" id="371601"/>
    <lineage>
        <taxon>Bacteria</taxon>
        <taxon>Pseudomonadati</taxon>
        <taxon>Bacteroidota</taxon>
        <taxon>Bacteroidia</taxon>
        <taxon>Bacteroidales</taxon>
        <taxon>Bacteroidaceae</taxon>
        <taxon>Bacteroides</taxon>
    </lineage>
</organism>
<reference evidence="2 4" key="3">
    <citation type="submission" date="2018-08" db="EMBL/GenBank/DDBJ databases">
        <title>A genome reference for cultivated species of the human gut microbiota.</title>
        <authorList>
            <person name="Zou Y."/>
            <person name="Xue W."/>
            <person name="Luo G."/>
        </authorList>
    </citation>
    <scope>NUCLEOTIDE SEQUENCE [LARGE SCALE GENOMIC DNA]</scope>
    <source>
        <strain evidence="2 4">AF38-2</strain>
    </source>
</reference>
<reference evidence="3" key="1">
    <citation type="submission" date="2017-04" db="EMBL/GenBank/DDBJ databases">
        <title>Function of individual gut microbiota members based on whole genome sequencing of pure cultures obtained from chicken caecum.</title>
        <authorList>
            <person name="Medvecky M."/>
            <person name="Cejkova D."/>
            <person name="Polansky O."/>
            <person name="Karasova D."/>
            <person name="Kubasova T."/>
            <person name="Cizek A."/>
            <person name="Rychlik I."/>
        </authorList>
    </citation>
    <scope>NUCLEOTIDE SEQUENCE [LARGE SCALE GENOMIC DNA]</scope>
    <source>
        <strain evidence="3">An109</strain>
    </source>
</reference>
<dbReference type="AlphaFoldDB" id="A0A1Y4VTD7"/>
<proteinExistence type="predicted"/>
<comment type="caution">
    <text evidence="1">The sequence shown here is derived from an EMBL/GenBank/DDBJ whole genome shotgun (WGS) entry which is preliminary data.</text>
</comment>
<gene>
    <name evidence="1" type="ORF">B5E52_04530</name>
    <name evidence="2" type="ORF">DW027_06145</name>
</gene>
<dbReference type="Proteomes" id="UP000196036">
    <property type="component" value="Unassembled WGS sequence"/>
</dbReference>
<dbReference type="EMBL" id="QROO01000006">
    <property type="protein sequence ID" value="RHL40051.1"/>
    <property type="molecule type" value="Genomic_DNA"/>
</dbReference>
<evidence type="ECO:0000313" key="2">
    <source>
        <dbReference type="EMBL" id="RHL40051.1"/>
    </source>
</evidence>
<dbReference type="EMBL" id="NFLW01000006">
    <property type="protein sequence ID" value="OUQ72506.1"/>
    <property type="molecule type" value="Genomic_DNA"/>
</dbReference>
<evidence type="ECO:0000313" key="3">
    <source>
        <dbReference type="Proteomes" id="UP000196036"/>
    </source>
</evidence>
<accession>A0A1Y4VTD7</accession>
<evidence type="ECO:0000313" key="1">
    <source>
        <dbReference type="EMBL" id="OUQ72506.1"/>
    </source>
</evidence>
<dbReference type="SUPFAM" id="SSF63825">
    <property type="entry name" value="YWTD domain"/>
    <property type="match status" value="1"/>
</dbReference>
<name>A0A1Y4VTD7_9BACE</name>
<reference evidence="1" key="2">
    <citation type="journal article" date="2018" name="BMC Genomics">
        <title>Whole genome sequencing and function prediction of 133 gut anaerobes isolated from chicken caecum in pure cultures.</title>
        <authorList>
            <person name="Medvecky M."/>
            <person name="Cejkova D."/>
            <person name="Polansky O."/>
            <person name="Karasova D."/>
            <person name="Kubasova T."/>
            <person name="Cizek A."/>
            <person name="Rychlik I."/>
        </authorList>
    </citation>
    <scope>NUCLEOTIDE SEQUENCE</scope>
    <source>
        <strain evidence="1">An109</strain>
    </source>
</reference>